<evidence type="ECO:0000256" key="2">
    <source>
        <dbReference type="ARBA" id="ARBA00022452"/>
    </source>
</evidence>
<name>A0A4R0PCX6_9HYPH</name>
<dbReference type="AlphaFoldDB" id="A0A4R0PCX6"/>
<evidence type="ECO:0000313" key="6">
    <source>
        <dbReference type="EMBL" id="TCD14055.1"/>
    </source>
</evidence>
<protein>
    <submittedName>
        <fullName evidence="6">Outer membrane protein assembly factor</fullName>
    </submittedName>
</protein>
<keyword evidence="4" id="KW-0812">Transmembrane</keyword>
<dbReference type="PANTHER" id="PTHR12815:SF42">
    <property type="entry name" value="BACTERIAL SURFACE ANTIGEN (D15) DOMAIN-CONTAINING PROTEIN"/>
    <property type="match status" value="1"/>
</dbReference>
<reference evidence="6 7" key="1">
    <citation type="journal article" date="2015" name="Antonie Van Leeuwenhoek">
        <title>Oricola cellulosilytica gen. nov., sp. nov., a cellulose-degrading bacterium of the family Phyllobacteriaceae isolated from surface seashore water, and emended descriptions of Mesorhizobium loti and Phyllobacterium myrsinacearum.</title>
        <authorList>
            <person name="Hameed A."/>
            <person name="Shahina M."/>
            <person name="Lai W.A."/>
            <person name="Lin S.Y."/>
            <person name="Young L.S."/>
            <person name="Liu Y.C."/>
            <person name="Hsu Y.H."/>
            <person name="Young C.C."/>
        </authorList>
    </citation>
    <scope>NUCLEOTIDE SEQUENCE [LARGE SCALE GENOMIC DNA]</scope>
    <source>
        <strain evidence="6 7">KCTC 52183</strain>
    </source>
</reference>
<evidence type="ECO:0000256" key="3">
    <source>
        <dbReference type="ARBA" id="ARBA00023136"/>
    </source>
</evidence>
<dbReference type="Pfam" id="PF01103">
    <property type="entry name" value="Omp85"/>
    <property type="match status" value="1"/>
</dbReference>
<dbReference type="Gene3D" id="2.40.160.50">
    <property type="entry name" value="membrane protein fhac: a member of the omp85/tpsb transporter family"/>
    <property type="match status" value="1"/>
</dbReference>
<evidence type="ECO:0000259" key="5">
    <source>
        <dbReference type="PROSITE" id="PS51779"/>
    </source>
</evidence>
<evidence type="ECO:0000256" key="1">
    <source>
        <dbReference type="ARBA" id="ARBA00004370"/>
    </source>
</evidence>
<dbReference type="GO" id="GO:0019867">
    <property type="term" value="C:outer membrane"/>
    <property type="evidence" value="ECO:0007669"/>
    <property type="project" value="InterPro"/>
</dbReference>
<evidence type="ECO:0000256" key="4">
    <source>
        <dbReference type="SAM" id="Phobius"/>
    </source>
</evidence>
<dbReference type="Pfam" id="PF07244">
    <property type="entry name" value="POTRA"/>
    <property type="match status" value="1"/>
</dbReference>
<dbReference type="OrthoDB" id="9769707at2"/>
<proteinExistence type="predicted"/>
<keyword evidence="3 4" id="KW-0472">Membrane</keyword>
<dbReference type="Proteomes" id="UP000291301">
    <property type="component" value="Unassembled WGS sequence"/>
</dbReference>
<dbReference type="EMBL" id="SJST01000003">
    <property type="protein sequence ID" value="TCD14055.1"/>
    <property type="molecule type" value="Genomic_DNA"/>
</dbReference>
<dbReference type="PANTHER" id="PTHR12815">
    <property type="entry name" value="SORTING AND ASSEMBLY MACHINERY SAMM50 PROTEIN FAMILY MEMBER"/>
    <property type="match status" value="1"/>
</dbReference>
<dbReference type="InterPro" id="IPR034746">
    <property type="entry name" value="POTRA"/>
</dbReference>
<dbReference type="Gene3D" id="3.10.20.310">
    <property type="entry name" value="membrane protein fhac"/>
    <property type="match status" value="1"/>
</dbReference>
<gene>
    <name evidence="6" type="ORF">E0D97_08140</name>
</gene>
<keyword evidence="4" id="KW-1133">Transmembrane helix</keyword>
<organism evidence="6 7">
    <name type="scientific">Oricola cellulosilytica</name>
    <dbReference type="NCBI Taxonomy" id="1429082"/>
    <lineage>
        <taxon>Bacteria</taxon>
        <taxon>Pseudomonadati</taxon>
        <taxon>Pseudomonadota</taxon>
        <taxon>Alphaproteobacteria</taxon>
        <taxon>Hyphomicrobiales</taxon>
        <taxon>Ahrensiaceae</taxon>
        <taxon>Oricola</taxon>
    </lineage>
</organism>
<comment type="caution">
    <text evidence="6">The sequence shown here is derived from an EMBL/GenBank/DDBJ whole genome shotgun (WGS) entry which is preliminary data.</text>
</comment>
<feature type="domain" description="POTRA" evidence="5">
    <location>
        <begin position="339"/>
        <end position="413"/>
    </location>
</feature>
<comment type="subcellular location">
    <subcellularLocation>
        <location evidence="1">Membrane</location>
    </subcellularLocation>
</comment>
<keyword evidence="7" id="KW-1185">Reference proteome</keyword>
<dbReference type="InterPro" id="IPR039910">
    <property type="entry name" value="D15-like"/>
</dbReference>
<evidence type="ECO:0000313" key="7">
    <source>
        <dbReference type="Proteomes" id="UP000291301"/>
    </source>
</evidence>
<sequence>MSGARPNRLCAHSNLYPAATRHHRGVNTIPKLFVIFPARLYIVQPDSRVSGVSRGERALRRRRFSVASGCISSGQQDTSAGLTTRYATLRPRSRRREQLKVRFAATFGVLALASLSVVWVPAPAAALELFGLCLFGKCTPKDESDGLIDPKSYDLTMTVLVNGAEDRDLEKAVKNASLLWLEREKPAAGSAGLLTRAKADYKRILAALYNDARYSGEISITWQGREVSGLPAGTDFPENAQFEVLVNAEDRFAFGVADIVNPAPPSLDRRDRVASPAEEGFLPGEPAYAGTVKRAGRLAVRAWRQQGHAKAEVTDQAITARHNEKLLNARLTIAPGPRAVYGPVSVSGTKRMHAPFVARQTGLIEGQEYDPDDVKRAEERLQRLGVFRSISLKEDEDIGPDGTLPFSLTVQERKLRRIGIGATVSTIDGVGAEAFWLHRNLFGRAERLRFDARVSGIGDTIDYKEFDYYLGSTLTLPGRFTPDTDVTIKTFAEREVLDLYTKNRLAGSVYAEHFYSDEVTLRAGKFVSYGEYDDVFGVRRFGVVGGEIGARYDTRDNELDPTRGFLVDLAAKPFYEWEFGNAIGKAEAEARMFVGLGPDDRTVLAARLKVGSIVGAPIVEIPSDELFLAGGGTSVRGYPYRSIGVPAPGGGISGGRSLFETSAEIRQGITKSIGLVGFVDAAQVDAGSIPDFSGDIRVGAGLGVRYNTGLGPIRLDVAVPLNRQPGDPAFAIYAGIGQAF</sequence>
<keyword evidence="2" id="KW-1134">Transmembrane beta strand</keyword>
<dbReference type="InterPro" id="IPR000184">
    <property type="entry name" value="Bac_surfAg_D15"/>
</dbReference>
<dbReference type="PROSITE" id="PS51779">
    <property type="entry name" value="POTRA"/>
    <property type="match status" value="1"/>
</dbReference>
<accession>A0A4R0PCX6</accession>
<feature type="transmembrane region" description="Helical" evidence="4">
    <location>
        <begin position="99"/>
        <end position="120"/>
    </location>
</feature>
<dbReference type="InterPro" id="IPR010827">
    <property type="entry name" value="BamA/TamA_POTRA"/>
</dbReference>